<reference evidence="9 10" key="1">
    <citation type="submission" date="2020-09" db="EMBL/GenBank/DDBJ databases">
        <title>Photobacterium sp. CAU 1568 isolated from sand of Sido Beach.</title>
        <authorList>
            <person name="Kim W."/>
        </authorList>
    </citation>
    <scope>NUCLEOTIDE SEQUENCE [LARGE SCALE GENOMIC DNA]</scope>
    <source>
        <strain evidence="9 10">CAU 1568</strain>
    </source>
</reference>
<dbReference type="SUPFAM" id="SSF51735">
    <property type="entry name" value="NAD(P)-binding Rossmann-fold domains"/>
    <property type="match status" value="1"/>
</dbReference>
<evidence type="ECO:0000256" key="5">
    <source>
        <dbReference type="ARBA" id="ARBA00023027"/>
    </source>
</evidence>
<accession>A0ABR9BI72</accession>
<keyword evidence="6 7" id="KW-0456">Lyase</keyword>
<dbReference type="Gene3D" id="3.40.50.720">
    <property type="entry name" value="NAD(P)-binding Rossmann-like Domain"/>
    <property type="match status" value="1"/>
</dbReference>
<evidence type="ECO:0000256" key="7">
    <source>
        <dbReference type="RuleBase" id="RU004473"/>
    </source>
</evidence>
<sequence length="354" mass="39897">MKILITGGAGFIGSAVVRHIINQTHDSVINVDKLTYAGNLESLLSVQDDSRYVFEQVDICEREAMARIFEVHQPDLVMHLAAESHVDRSIDGPAAFIETNIMGTYNLLEVSRAYWSQLDEARKTAFRFHHISTDEVYGDLEGTTDLFTETTSYKPSSPYSASKASSDHLVRAWLRTYGFPTIVTNCSNNYGPYHFPEKLIPLMILNALDGKPLPVYGDGMQIRDWLYVEDHARALYTVVTQGEVGETYNIGGHNEKANIEVVKTLCALLEELVPEKPAGVASYESLITYVADRPGHDVRYAIDASKIERELGWTPEETFETGLRKTVEWYLNNKTWWQRVLDGSYSMERLGVTA</sequence>
<evidence type="ECO:0000259" key="8">
    <source>
        <dbReference type="Pfam" id="PF16363"/>
    </source>
</evidence>
<gene>
    <name evidence="9" type="primary">rfbB</name>
    <name evidence="9" type="ORF">IFO68_05975</name>
</gene>
<organism evidence="9 10">
    <name type="scientific">Photobacterium arenosum</name>
    <dbReference type="NCBI Taxonomy" id="2774143"/>
    <lineage>
        <taxon>Bacteria</taxon>
        <taxon>Pseudomonadati</taxon>
        <taxon>Pseudomonadota</taxon>
        <taxon>Gammaproteobacteria</taxon>
        <taxon>Vibrionales</taxon>
        <taxon>Vibrionaceae</taxon>
        <taxon>Photobacterium</taxon>
    </lineage>
</organism>
<comment type="cofactor">
    <cofactor evidence="2 7">
        <name>NAD(+)</name>
        <dbReference type="ChEBI" id="CHEBI:57540"/>
    </cofactor>
</comment>
<comment type="similarity">
    <text evidence="3 7">Belongs to the NAD(P)-dependent epimerase/dehydratase family. dTDP-glucose dehydratase subfamily.</text>
</comment>
<dbReference type="Gene3D" id="3.90.25.10">
    <property type="entry name" value="UDP-galactose 4-epimerase, domain 1"/>
    <property type="match status" value="1"/>
</dbReference>
<dbReference type="Pfam" id="PF16363">
    <property type="entry name" value="GDP_Man_Dehyd"/>
    <property type="match status" value="1"/>
</dbReference>
<evidence type="ECO:0000256" key="3">
    <source>
        <dbReference type="ARBA" id="ARBA00008178"/>
    </source>
</evidence>
<dbReference type="PANTHER" id="PTHR43000">
    <property type="entry name" value="DTDP-D-GLUCOSE 4,6-DEHYDRATASE-RELATED"/>
    <property type="match status" value="1"/>
</dbReference>
<comment type="catalytic activity">
    <reaction evidence="1 7">
        <text>dTDP-alpha-D-glucose = dTDP-4-dehydro-6-deoxy-alpha-D-glucose + H2O</text>
        <dbReference type="Rhea" id="RHEA:17221"/>
        <dbReference type="ChEBI" id="CHEBI:15377"/>
        <dbReference type="ChEBI" id="CHEBI:57477"/>
        <dbReference type="ChEBI" id="CHEBI:57649"/>
        <dbReference type="EC" id="4.2.1.46"/>
    </reaction>
</comment>
<dbReference type="CDD" id="cd05246">
    <property type="entry name" value="dTDP_GD_SDR_e"/>
    <property type="match status" value="1"/>
</dbReference>
<keyword evidence="10" id="KW-1185">Reference proteome</keyword>
<evidence type="ECO:0000256" key="6">
    <source>
        <dbReference type="ARBA" id="ARBA00023239"/>
    </source>
</evidence>
<dbReference type="InterPro" id="IPR016040">
    <property type="entry name" value="NAD(P)-bd_dom"/>
</dbReference>
<dbReference type="EMBL" id="JACYTP010000003">
    <property type="protein sequence ID" value="MBD8512234.1"/>
    <property type="molecule type" value="Genomic_DNA"/>
</dbReference>
<dbReference type="GO" id="GO:0008460">
    <property type="term" value="F:dTDP-glucose 4,6-dehydratase activity"/>
    <property type="evidence" value="ECO:0007669"/>
    <property type="project" value="UniProtKB-EC"/>
</dbReference>
<evidence type="ECO:0000256" key="1">
    <source>
        <dbReference type="ARBA" id="ARBA00001539"/>
    </source>
</evidence>
<feature type="domain" description="NAD(P)-binding" evidence="8">
    <location>
        <begin position="4"/>
        <end position="326"/>
    </location>
</feature>
<dbReference type="EC" id="4.2.1.46" evidence="4 7"/>
<name>A0ABR9BI72_9GAMM</name>
<dbReference type="InterPro" id="IPR036291">
    <property type="entry name" value="NAD(P)-bd_dom_sf"/>
</dbReference>
<dbReference type="NCBIfam" id="TIGR01181">
    <property type="entry name" value="dTDP_gluc_dehyt"/>
    <property type="match status" value="1"/>
</dbReference>
<evidence type="ECO:0000256" key="2">
    <source>
        <dbReference type="ARBA" id="ARBA00001911"/>
    </source>
</evidence>
<evidence type="ECO:0000256" key="4">
    <source>
        <dbReference type="ARBA" id="ARBA00011990"/>
    </source>
</evidence>
<evidence type="ECO:0000313" key="9">
    <source>
        <dbReference type="EMBL" id="MBD8512234.1"/>
    </source>
</evidence>
<evidence type="ECO:0000313" key="10">
    <source>
        <dbReference type="Proteomes" id="UP000649768"/>
    </source>
</evidence>
<dbReference type="NCBIfam" id="NF007490">
    <property type="entry name" value="PRK10084.1"/>
    <property type="match status" value="1"/>
</dbReference>
<dbReference type="InterPro" id="IPR005888">
    <property type="entry name" value="dTDP_Gluc_deHydtase"/>
</dbReference>
<protein>
    <recommendedName>
        <fullName evidence="4 7">dTDP-glucose 4,6-dehydratase</fullName>
        <ecNumber evidence="4 7">4.2.1.46</ecNumber>
    </recommendedName>
</protein>
<dbReference type="Proteomes" id="UP000649768">
    <property type="component" value="Unassembled WGS sequence"/>
</dbReference>
<keyword evidence="5" id="KW-0520">NAD</keyword>
<comment type="caution">
    <text evidence="9">The sequence shown here is derived from an EMBL/GenBank/DDBJ whole genome shotgun (WGS) entry which is preliminary data.</text>
</comment>
<dbReference type="RefSeq" id="WP_192015071.1">
    <property type="nucleotide sequence ID" value="NZ_JACYTP010000003.1"/>
</dbReference>
<proteinExistence type="inferred from homology"/>